<dbReference type="EMBL" id="WHOS01000016">
    <property type="protein sequence ID" value="NUB00488.1"/>
    <property type="molecule type" value="Genomic_DNA"/>
</dbReference>
<dbReference type="PANTHER" id="PTHR38463:SF1">
    <property type="entry name" value="STRESS RESPONSE PROTEIN YSNF"/>
    <property type="match status" value="1"/>
</dbReference>
<accession>A0ABX2KFF9</accession>
<comment type="caution">
    <text evidence="3">The sequence shown here is derived from an EMBL/GenBank/DDBJ whole genome shotgun (WGS) entry which is preliminary data.</text>
</comment>
<sequence length="395" mass="42137">MTKTIVALYDHRSDAETASRDLQAAGFESSVIEILSHSDLSSGGWGDRDLSGSPTGTTAGTLTGDSSIGAASGMARSDLSTGYVASPNTVPGTGAGLGMESGLGAGAGMGTIGSGGVMTGTGSGGMLTRLASWGIPNQDAQVYAEGVRRGGSLLKLRLEEEDVDRAMDVLERGNVVDVEERGSAYRETGWTGYDETADYYDEQSAEEERVRYSPGRTAIDTTGSTTAGTTAGTASGLTGAAAAMRDVNTDSTRTGSAEREEQIPIVEEQVNIGKRSVERGGIRVRSYVVETPVEEQVRLRDETVTVERRPGGMVGSSEVPADAFRERTIEVTETDEEAVVSKTAHVRETVVVRKDVEERAQSVRDTVRRTEVEIEDTRDDKRHDRRTDRPDDITR</sequence>
<organism evidence="3 4">
    <name type="scientific">Azospirillum melinis</name>
    <dbReference type="NCBI Taxonomy" id="328839"/>
    <lineage>
        <taxon>Bacteria</taxon>
        <taxon>Pseudomonadati</taxon>
        <taxon>Pseudomonadota</taxon>
        <taxon>Alphaproteobacteria</taxon>
        <taxon>Rhodospirillales</taxon>
        <taxon>Azospirillaceae</taxon>
        <taxon>Azospirillum</taxon>
    </lineage>
</organism>
<feature type="region of interest" description="Disordered" evidence="1">
    <location>
        <begin position="357"/>
        <end position="395"/>
    </location>
</feature>
<evidence type="ECO:0000313" key="4">
    <source>
        <dbReference type="Proteomes" id="UP000605086"/>
    </source>
</evidence>
<evidence type="ECO:0000259" key="2">
    <source>
        <dbReference type="Pfam" id="PF09557"/>
    </source>
</evidence>
<feature type="compositionally biased region" description="Low complexity" evidence="1">
    <location>
        <begin position="221"/>
        <end position="234"/>
    </location>
</feature>
<feature type="region of interest" description="Disordered" evidence="1">
    <location>
        <begin position="38"/>
        <end position="67"/>
    </location>
</feature>
<gene>
    <name evidence="3" type="ORF">GBZ48_14440</name>
</gene>
<dbReference type="InterPro" id="IPR052967">
    <property type="entry name" value="Stress_Response_Assoc"/>
</dbReference>
<dbReference type="Proteomes" id="UP000605086">
    <property type="component" value="Unassembled WGS sequence"/>
</dbReference>
<name>A0ABX2KFF9_9PROT</name>
<feature type="compositionally biased region" description="Basic and acidic residues" evidence="1">
    <location>
        <begin position="378"/>
        <end position="395"/>
    </location>
</feature>
<evidence type="ECO:0000313" key="3">
    <source>
        <dbReference type="EMBL" id="NUB00488.1"/>
    </source>
</evidence>
<feature type="region of interest" description="Disordered" evidence="1">
    <location>
        <begin position="205"/>
        <end position="234"/>
    </location>
</feature>
<dbReference type="InterPro" id="IPR019060">
    <property type="entry name" value="DUF2382"/>
</dbReference>
<proteinExistence type="predicted"/>
<protein>
    <submittedName>
        <fullName evidence="3">DUF2382 domain-containing protein</fullName>
    </submittedName>
</protein>
<dbReference type="PANTHER" id="PTHR38463">
    <property type="entry name" value="STRESS RESPONSE PROTEIN YSNF"/>
    <property type="match status" value="1"/>
</dbReference>
<feature type="domain" description="DUF2382" evidence="2">
    <location>
        <begin position="263"/>
        <end position="374"/>
    </location>
</feature>
<reference evidence="3 4" key="1">
    <citation type="submission" date="2019-10" db="EMBL/GenBank/DDBJ databases">
        <title>Genome sequence of Azospirillum melinis.</title>
        <authorList>
            <person name="Ambrosini A."/>
            <person name="Sant'Anna F.H."/>
            <person name="Cassan F.D."/>
            <person name="Souza E.M."/>
            <person name="Passaglia L.M.P."/>
        </authorList>
    </citation>
    <scope>NUCLEOTIDE SEQUENCE [LARGE SCALE GENOMIC DNA]</scope>
    <source>
        <strain evidence="3 4">TMCY0552</strain>
    </source>
</reference>
<feature type="compositionally biased region" description="Basic and acidic residues" evidence="1">
    <location>
        <begin position="357"/>
        <end position="372"/>
    </location>
</feature>
<evidence type="ECO:0000256" key="1">
    <source>
        <dbReference type="SAM" id="MobiDB-lite"/>
    </source>
</evidence>
<feature type="compositionally biased region" description="Polar residues" evidence="1">
    <location>
        <begin position="52"/>
        <end position="66"/>
    </location>
</feature>
<dbReference type="RefSeq" id="WP_174471669.1">
    <property type="nucleotide sequence ID" value="NZ_JAGINN010000001.1"/>
</dbReference>
<dbReference type="Pfam" id="PF09557">
    <property type="entry name" value="DUF2382"/>
    <property type="match status" value="1"/>
</dbReference>
<keyword evidence="4" id="KW-1185">Reference proteome</keyword>